<gene>
    <name evidence="2" type="ORF">AB1I70_17240</name>
    <name evidence="3" type="ORF">BACERE00185_03285</name>
</gene>
<evidence type="ECO:0000256" key="1">
    <source>
        <dbReference type="SAM" id="Phobius"/>
    </source>
</evidence>
<dbReference type="AlphaFoldDB" id="A0A1C4ACY9"/>
<keyword evidence="1" id="KW-0812">Transmembrane</keyword>
<dbReference type="Proteomes" id="UP001571110">
    <property type="component" value="Unassembled WGS sequence"/>
</dbReference>
<name>A0A1C4ACY9_9BACI</name>
<dbReference type="RefSeq" id="WP_175562510.1">
    <property type="nucleotide sequence ID" value="NZ_FMBJ01000013.1"/>
</dbReference>
<evidence type="ECO:0000313" key="4">
    <source>
        <dbReference type="Proteomes" id="UP000194439"/>
    </source>
</evidence>
<evidence type="ECO:0000313" key="2">
    <source>
        <dbReference type="EMBL" id="MFA2793090.1"/>
    </source>
</evidence>
<sequence length="46" mass="5274">MSNMFHQIGDAIERSMYFKSCFYILTGALLIYIGYIVGKWMGSAVF</sequence>
<reference evidence="3" key="1">
    <citation type="submission" date="2017-04" db="EMBL/GenBank/DDBJ databases">
        <authorList>
            <person name="Afonso C.L."/>
            <person name="Miller P.J."/>
            <person name="Scott M.A."/>
            <person name="Spackman E."/>
            <person name="Goraichik I."/>
            <person name="Dimitrov K.M."/>
            <person name="Suarez D.L."/>
            <person name="Swayne D.E."/>
        </authorList>
    </citation>
    <scope>NUCLEOTIDE SEQUENCE [LARGE SCALE GENOMIC DNA]</scope>
    <source>
        <strain evidence="3">16-00185</strain>
    </source>
</reference>
<keyword evidence="1" id="KW-0472">Membrane</keyword>
<dbReference type="EMBL" id="FWZD01000058">
    <property type="protein sequence ID" value="SME19951.1"/>
    <property type="molecule type" value="Genomic_DNA"/>
</dbReference>
<reference evidence="2 5" key="3">
    <citation type="submission" date="2024-06" db="EMBL/GenBank/DDBJ databases">
        <title>Genetic profile and toxigenic potential of Bacillus cereus isolates from a Norwegian ice cream production plant,.</title>
        <authorList>
            <person name="Lindback T."/>
            <person name="Llarena A.-K."/>
            <person name="O'Sullivan K."/>
            <person name="Monshaugen M."/>
            <person name="Holmemo C.W."/>
            <person name="Aspholm M."/>
        </authorList>
    </citation>
    <scope>NUCLEOTIDE SEQUENCE [LARGE SCALE GENOMIC DNA]</scope>
    <source>
        <strain evidence="2 5">NVH-YM330</strain>
    </source>
</reference>
<dbReference type="Proteomes" id="UP000194439">
    <property type="component" value="Unassembled WGS sequence"/>
</dbReference>
<accession>A0A1C4ACY9</accession>
<protein>
    <submittedName>
        <fullName evidence="3">Uncharacterized protein</fullName>
    </submittedName>
</protein>
<evidence type="ECO:0000313" key="5">
    <source>
        <dbReference type="Proteomes" id="UP001571110"/>
    </source>
</evidence>
<proteinExistence type="predicted"/>
<reference evidence="4" key="2">
    <citation type="submission" date="2017-04" db="EMBL/GenBank/DDBJ databases">
        <authorList>
            <person name="Criscuolo A."/>
        </authorList>
    </citation>
    <scope>NUCLEOTIDE SEQUENCE [LARGE SCALE GENOMIC DNA]</scope>
</reference>
<keyword evidence="5" id="KW-1185">Reference proteome</keyword>
<dbReference type="EMBL" id="JBFDTY010000003">
    <property type="protein sequence ID" value="MFA2793090.1"/>
    <property type="molecule type" value="Genomic_DNA"/>
</dbReference>
<evidence type="ECO:0000313" key="3">
    <source>
        <dbReference type="EMBL" id="SME19951.1"/>
    </source>
</evidence>
<feature type="transmembrane region" description="Helical" evidence="1">
    <location>
        <begin position="21"/>
        <end position="41"/>
    </location>
</feature>
<keyword evidence="1" id="KW-1133">Transmembrane helix</keyword>
<organism evidence="3 4">
    <name type="scientific">Bacillus mobilis</name>
    <dbReference type="NCBI Taxonomy" id="2026190"/>
    <lineage>
        <taxon>Bacteria</taxon>
        <taxon>Bacillati</taxon>
        <taxon>Bacillota</taxon>
        <taxon>Bacilli</taxon>
        <taxon>Bacillales</taxon>
        <taxon>Bacillaceae</taxon>
        <taxon>Bacillus</taxon>
        <taxon>Bacillus cereus group</taxon>
    </lineage>
</organism>